<evidence type="ECO:0000313" key="4">
    <source>
        <dbReference type="Proteomes" id="UP000464657"/>
    </source>
</evidence>
<dbReference type="RefSeq" id="WP_160130437.1">
    <property type="nucleotide sequence ID" value="NZ_CP019288.1"/>
</dbReference>
<feature type="transmembrane region" description="Helical" evidence="2">
    <location>
        <begin position="493"/>
        <end position="510"/>
    </location>
</feature>
<proteinExistence type="predicted"/>
<keyword evidence="2" id="KW-1133">Transmembrane helix</keyword>
<dbReference type="AlphaFoldDB" id="A0A7L4ZN36"/>
<dbReference type="EMBL" id="CP019288">
    <property type="protein sequence ID" value="QHI37849.1"/>
    <property type="molecule type" value="Genomic_DNA"/>
</dbReference>
<feature type="transmembrane region" description="Helical" evidence="2">
    <location>
        <begin position="522"/>
        <end position="540"/>
    </location>
</feature>
<evidence type="ECO:0000256" key="1">
    <source>
        <dbReference type="SAM" id="MobiDB-lite"/>
    </source>
</evidence>
<dbReference type="InterPro" id="IPR025519">
    <property type="entry name" value="DUF4407"/>
</dbReference>
<evidence type="ECO:0000313" key="3">
    <source>
        <dbReference type="EMBL" id="QHI37849.1"/>
    </source>
</evidence>
<dbReference type="KEGG" id="kan:IMCC3317_32320"/>
<dbReference type="OrthoDB" id="594406at2"/>
<evidence type="ECO:0000256" key="2">
    <source>
        <dbReference type="SAM" id="Phobius"/>
    </source>
</evidence>
<feature type="transmembrane region" description="Helical" evidence="2">
    <location>
        <begin position="62"/>
        <end position="80"/>
    </location>
</feature>
<organism evidence="3 4">
    <name type="scientific">Kordia antarctica</name>
    <dbReference type="NCBI Taxonomy" id="1218801"/>
    <lineage>
        <taxon>Bacteria</taxon>
        <taxon>Pseudomonadati</taxon>
        <taxon>Bacteroidota</taxon>
        <taxon>Flavobacteriia</taxon>
        <taxon>Flavobacteriales</taxon>
        <taxon>Flavobacteriaceae</taxon>
        <taxon>Kordia</taxon>
    </lineage>
</organism>
<keyword evidence="2" id="KW-0472">Membrane</keyword>
<reference evidence="3 4" key="1">
    <citation type="journal article" date="2013" name="Int. J. Syst. Evol. Microbiol.">
        <title>Kordia antarctica sp. nov., isolated from Antarctic seawater.</title>
        <authorList>
            <person name="Baek K."/>
            <person name="Choi A."/>
            <person name="Kang I."/>
            <person name="Lee K."/>
            <person name="Cho J.C."/>
        </authorList>
    </citation>
    <scope>NUCLEOTIDE SEQUENCE [LARGE SCALE GENOMIC DNA]</scope>
    <source>
        <strain evidence="3 4">IMCC3317</strain>
    </source>
</reference>
<accession>A0A7L4ZN36</accession>
<keyword evidence="2" id="KW-0812">Transmembrane</keyword>
<feature type="transmembrane region" description="Helical" evidence="2">
    <location>
        <begin position="311"/>
        <end position="334"/>
    </location>
</feature>
<sequence>MSQSQRKQNKFLLFCSGASKEILQKCPESEYNKYIGIGISVLLTGILAAVAGGYAIHYVFDSLIYSFPFGVVWGFMILNLDRVIISSMRKRNNFGGEFLHALPRIILALVIAVVISRPFELRLFKDEIDQYLVGKLESEKLSIDNIYEEKINNVEKDLQEKEKSANDKNDGKKSKDRDEIRKLEIQLTKYQGLRDVAYNSYKCECDGTCGTNSPGDGPECKRKRKHYETTQKEFETQTKLTNSAIKKIQDQILEKDSVNESILHKYQIERDTIISDIRVKRENHKIKLQEQFSESFLARSNALWELSKSELSILVASLFITFLFIIIEITPVFVKLISPKGAYDYLLIDEIEKTKHKISKTRIDEKIDLYDKKIKEYDAQIMEYEQKEKIEVSKAFIKEKTPLEIDKVKELLNTWKNNKFDSSKYLNNLNEKFENTLMSIISSKLEEFNKINDGEEEVIIYRNSQASPISENKTNQNKKSLRNTIKKTLDNKFTRAIFVFIIICAIYKYADERYKEDFERWRVLLPLYLTITSGFLIELVKASNIKEKN</sequence>
<dbReference type="Pfam" id="PF14362">
    <property type="entry name" value="DUF4407"/>
    <property type="match status" value="1"/>
</dbReference>
<feature type="transmembrane region" description="Helical" evidence="2">
    <location>
        <begin position="101"/>
        <end position="119"/>
    </location>
</feature>
<dbReference type="Proteomes" id="UP000464657">
    <property type="component" value="Chromosome"/>
</dbReference>
<feature type="transmembrane region" description="Helical" evidence="2">
    <location>
        <begin position="34"/>
        <end position="56"/>
    </location>
</feature>
<name>A0A7L4ZN36_9FLAO</name>
<feature type="region of interest" description="Disordered" evidence="1">
    <location>
        <begin position="158"/>
        <end position="177"/>
    </location>
</feature>
<evidence type="ECO:0008006" key="5">
    <source>
        <dbReference type="Google" id="ProtNLM"/>
    </source>
</evidence>
<protein>
    <recommendedName>
        <fullName evidence="5">DUF4407 domain-containing protein</fullName>
    </recommendedName>
</protein>
<gene>
    <name evidence="3" type="ORF">IMCC3317_32320</name>
</gene>
<keyword evidence="4" id="KW-1185">Reference proteome</keyword>